<name>A0A381QLX7_9ZZZZ</name>
<dbReference type="EMBL" id="UINC01001387">
    <property type="protein sequence ID" value="SUZ79449.1"/>
    <property type="molecule type" value="Genomic_DNA"/>
</dbReference>
<evidence type="ECO:0008006" key="2">
    <source>
        <dbReference type="Google" id="ProtNLM"/>
    </source>
</evidence>
<dbReference type="AlphaFoldDB" id="A0A381QLX7"/>
<protein>
    <recommendedName>
        <fullName evidence="2">DUF4834 domain-containing protein</fullName>
    </recommendedName>
</protein>
<gene>
    <name evidence="1" type="ORF">METZ01_LOCUS32303</name>
</gene>
<reference evidence="1" key="1">
    <citation type="submission" date="2018-05" db="EMBL/GenBank/DDBJ databases">
        <authorList>
            <person name="Lanie J.A."/>
            <person name="Ng W.-L."/>
            <person name="Kazmierczak K.M."/>
            <person name="Andrzejewski T.M."/>
            <person name="Davidsen T.M."/>
            <person name="Wayne K.J."/>
            <person name="Tettelin H."/>
            <person name="Glass J.I."/>
            <person name="Rusch D."/>
            <person name="Podicherti R."/>
            <person name="Tsui H.-C.T."/>
            <person name="Winkler M.E."/>
        </authorList>
    </citation>
    <scope>NUCLEOTIDE SEQUENCE</scope>
</reference>
<accession>A0A381QLX7</accession>
<organism evidence="1">
    <name type="scientific">marine metagenome</name>
    <dbReference type="NCBI Taxonomy" id="408172"/>
    <lineage>
        <taxon>unclassified sequences</taxon>
        <taxon>metagenomes</taxon>
        <taxon>ecological metagenomes</taxon>
    </lineage>
</organism>
<evidence type="ECO:0000313" key="1">
    <source>
        <dbReference type="EMBL" id="SUZ79449.1"/>
    </source>
</evidence>
<sequence>MFKFLLILLFVIYVVYKISTFILKQFIVKNFSSKKKIYKDGINIDSEPNKNKKGILDGEGDFVDYEEVD</sequence>
<proteinExistence type="predicted"/>